<feature type="compositionally biased region" description="Polar residues" evidence="1">
    <location>
        <begin position="398"/>
        <end position="410"/>
    </location>
</feature>
<feature type="transmembrane region" description="Helical" evidence="2">
    <location>
        <begin position="20"/>
        <end position="44"/>
    </location>
</feature>
<comment type="caution">
    <text evidence="3">The sequence shown here is derived from an EMBL/GenBank/DDBJ whole genome shotgun (WGS) entry which is preliminary data.</text>
</comment>
<sequence>MSVSLHSRSWSTALPIVTQVLLGLIIAGVGLTTALLILFGYAAWNPTSRRYLDRVSFRLLTYALVAHLCFGILFTVGSLTAYPGRRCALLSFLSNLSLVFSAGMFFSIAINLPLVLAFNVNGRKMEKYYVIGILLISIVSNLAPYASGHPGWDDVNETCWYRGRDPSAVRRWLVGTQTSALVSILLVPEDAPTSSTRLNRAGSTVLRFRNIILRIGLYPIVSCILNIATIVIEFHLFKSYQKNVEASEQKNWRLGLTEFSLYAGRPLIYGLLAATDPSVQTRGSYSPRASDLWVLAVKLFNIVTGSNPWRLADFADVSYAAYRANEDTHSIETCHLTPAANDFFRRCFASQHEQRPSLEEMAVEVLAIDPFPFPSSTASPFIPVAKFIPLSFEDGTTTMRPTSGSSTARNAASPPGSDLPDKSAIPRYHSL</sequence>
<evidence type="ECO:0000256" key="1">
    <source>
        <dbReference type="SAM" id="MobiDB-lite"/>
    </source>
</evidence>
<dbReference type="SUPFAM" id="SSF56112">
    <property type="entry name" value="Protein kinase-like (PK-like)"/>
    <property type="match status" value="1"/>
</dbReference>
<dbReference type="AlphaFoldDB" id="A0A8H6XZW5"/>
<keyword evidence="4" id="KW-1185">Reference proteome</keyword>
<protein>
    <recommendedName>
        <fullName evidence="5">G-protein coupled receptors family 2 profile 2 domain-containing protein</fullName>
    </recommendedName>
</protein>
<feature type="transmembrane region" description="Helical" evidence="2">
    <location>
        <begin position="96"/>
        <end position="116"/>
    </location>
</feature>
<evidence type="ECO:0008006" key="5">
    <source>
        <dbReference type="Google" id="ProtNLM"/>
    </source>
</evidence>
<reference evidence="3" key="1">
    <citation type="submission" date="2020-05" db="EMBL/GenBank/DDBJ databases">
        <title>Mycena genomes resolve the evolution of fungal bioluminescence.</title>
        <authorList>
            <person name="Tsai I.J."/>
        </authorList>
    </citation>
    <scope>NUCLEOTIDE SEQUENCE</scope>
    <source>
        <strain evidence="3">160909Yilan</strain>
    </source>
</reference>
<proteinExistence type="predicted"/>
<feature type="transmembrane region" description="Helical" evidence="2">
    <location>
        <begin position="56"/>
        <end position="76"/>
    </location>
</feature>
<dbReference type="Proteomes" id="UP000623467">
    <property type="component" value="Unassembled WGS sequence"/>
</dbReference>
<feature type="region of interest" description="Disordered" evidence="1">
    <location>
        <begin position="398"/>
        <end position="431"/>
    </location>
</feature>
<dbReference type="InterPro" id="IPR011009">
    <property type="entry name" value="Kinase-like_dom_sf"/>
</dbReference>
<feature type="transmembrane region" description="Helical" evidence="2">
    <location>
        <begin position="211"/>
        <end position="232"/>
    </location>
</feature>
<organism evidence="3 4">
    <name type="scientific">Mycena sanguinolenta</name>
    <dbReference type="NCBI Taxonomy" id="230812"/>
    <lineage>
        <taxon>Eukaryota</taxon>
        <taxon>Fungi</taxon>
        <taxon>Dikarya</taxon>
        <taxon>Basidiomycota</taxon>
        <taxon>Agaricomycotina</taxon>
        <taxon>Agaricomycetes</taxon>
        <taxon>Agaricomycetidae</taxon>
        <taxon>Agaricales</taxon>
        <taxon>Marasmiineae</taxon>
        <taxon>Mycenaceae</taxon>
        <taxon>Mycena</taxon>
    </lineage>
</organism>
<keyword evidence="2" id="KW-0812">Transmembrane</keyword>
<keyword evidence="2" id="KW-0472">Membrane</keyword>
<evidence type="ECO:0000313" key="3">
    <source>
        <dbReference type="EMBL" id="KAF7350693.1"/>
    </source>
</evidence>
<accession>A0A8H6XZW5</accession>
<dbReference type="EMBL" id="JACAZH010000014">
    <property type="protein sequence ID" value="KAF7350693.1"/>
    <property type="molecule type" value="Genomic_DNA"/>
</dbReference>
<evidence type="ECO:0000256" key="2">
    <source>
        <dbReference type="SAM" id="Phobius"/>
    </source>
</evidence>
<name>A0A8H6XZW5_9AGAR</name>
<keyword evidence="2" id="KW-1133">Transmembrane helix</keyword>
<gene>
    <name evidence="3" type="ORF">MSAN_01630100</name>
</gene>
<dbReference type="Gene3D" id="1.10.510.10">
    <property type="entry name" value="Transferase(Phosphotransferase) domain 1"/>
    <property type="match status" value="1"/>
</dbReference>
<dbReference type="OrthoDB" id="3251871at2759"/>
<evidence type="ECO:0000313" key="4">
    <source>
        <dbReference type="Proteomes" id="UP000623467"/>
    </source>
</evidence>